<dbReference type="Proteomes" id="UP001145742">
    <property type="component" value="Unassembled WGS sequence"/>
</dbReference>
<evidence type="ECO:0000313" key="2">
    <source>
        <dbReference type="EMBL" id="KAJ7408133.1"/>
    </source>
</evidence>
<feature type="region of interest" description="Disordered" evidence="1">
    <location>
        <begin position="1"/>
        <end position="99"/>
    </location>
</feature>
<comment type="caution">
    <text evidence="2">The sequence shown here is derived from an EMBL/GenBank/DDBJ whole genome shotgun (WGS) entry which is preliminary data.</text>
</comment>
<name>A0ABQ9CXW9_9PASS</name>
<dbReference type="EMBL" id="WHWB01034564">
    <property type="protein sequence ID" value="KAJ7408133.1"/>
    <property type="molecule type" value="Genomic_DNA"/>
</dbReference>
<proteinExistence type="predicted"/>
<evidence type="ECO:0000256" key="1">
    <source>
        <dbReference type="SAM" id="MobiDB-lite"/>
    </source>
</evidence>
<organism evidence="2 3">
    <name type="scientific">Willisornis vidua</name>
    <name type="common">Xingu scale-backed antbird</name>
    <dbReference type="NCBI Taxonomy" id="1566151"/>
    <lineage>
        <taxon>Eukaryota</taxon>
        <taxon>Metazoa</taxon>
        <taxon>Chordata</taxon>
        <taxon>Craniata</taxon>
        <taxon>Vertebrata</taxon>
        <taxon>Euteleostomi</taxon>
        <taxon>Archelosauria</taxon>
        <taxon>Archosauria</taxon>
        <taxon>Dinosauria</taxon>
        <taxon>Saurischia</taxon>
        <taxon>Theropoda</taxon>
        <taxon>Coelurosauria</taxon>
        <taxon>Aves</taxon>
        <taxon>Neognathae</taxon>
        <taxon>Neoaves</taxon>
        <taxon>Telluraves</taxon>
        <taxon>Australaves</taxon>
        <taxon>Passeriformes</taxon>
        <taxon>Thamnophilidae</taxon>
        <taxon>Willisornis</taxon>
    </lineage>
</organism>
<accession>A0ABQ9CXW9</accession>
<sequence length="130" mass="15542">MPRECSGQGLHFPSPGPRSSAKGVVIRRDRDKDRERERERDWDREWDRDQHKDWDRNQDNDWDKDQDKDWDKDQDRGQDKDRDKVRGQSPQPAQPEQSIALVSLLPKQEVPYLNTIFQPYLSAQEQDISR</sequence>
<protein>
    <submittedName>
        <fullName evidence="2">Uncharacterized protein</fullName>
    </submittedName>
</protein>
<keyword evidence="3" id="KW-1185">Reference proteome</keyword>
<gene>
    <name evidence="2" type="ORF">WISP_122569</name>
</gene>
<evidence type="ECO:0000313" key="3">
    <source>
        <dbReference type="Proteomes" id="UP001145742"/>
    </source>
</evidence>
<feature type="compositionally biased region" description="Basic and acidic residues" evidence="1">
    <location>
        <begin position="26"/>
        <end position="86"/>
    </location>
</feature>
<feature type="compositionally biased region" description="Polar residues" evidence="1">
    <location>
        <begin position="88"/>
        <end position="97"/>
    </location>
</feature>
<reference evidence="2" key="1">
    <citation type="submission" date="2019-10" db="EMBL/GenBank/DDBJ databases">
        <authorList>
            <person name="Soares A.E.R."/>
            <person name="Aleixo A."/>
            <person name="Schneider P."/>
            <person name="Miyaki C.Y."/>
            <person name="Schneider M.P."/>
            <person name="Mello C."/>
            <person name="Vasconcelos A.T.R."/>
        </authorList>
    </citation>
    <scope>NUCLEOTIDE SEQUENCE</scope>
    <source>
        <tissue evidence="2">Muscle</tissue>
    </source>
</reference>